<feature type="transmembrane region" description="Helical" evidence="1">
    <location>
        <begin position="39"/>
        <end position="64"/>
    </location>
</feature>
<gene>
    <name evidence="2" type="ORF">ACFQAV_06185</name>
</gene>
<keyword evidence="1" id="KW-1133">Transmembrane helix</keyword>
<keyword evidence="3" id="KW-1185">Reference proteome</keyword>
<evidence type="ECO:0000313" key="2">
    <source>
        <dbReference type="EMBL" id="MFC6176420.1"/>
    </source>
</evidence>
<name>A0ABW1RLW1_9LACO</name>
<accession>A0ABW1RLW1</accession>
<evidence type="ECO:0000256" key="1">
    <source>
        <dbReference type="SAM" id="Phobius"/>
    </source>
</evidence>
<dbReference type="RefSeq" id="WP_223876488.1">
    <property type="nucleotide sequence ID" value="NZ_BJDF01000008.1"/>
</dbReference>
<evidence type="ECO:0008006" key="4">
    <source>
        <dbReference type="Google" id="ProtNLM"/>
    </source>
</evidence>
<reference evidence="3" key="1">
    <citation type="journal article" date="2019" name="Int. J. Syst. Evol. Microbiol.">
        <title>The Global Catalogue of Microorganisms (GCM) 10K type strain sequencing project: providing services to taxonomists for standard genome sequencing and annotation.</title>
        <authorList>
            <consortium name="The Broad Institute Genomics Platform"/>
            <consortium name="The Broad Institute Genome Sequencing Center for Infectious Disease"/>
            <person name="Wu L."/>
            <person name="Ma J."/>
        </authorList>
    </citation>
    <scope>NUCLEOTIDE SEQUENCE [LARGE SCALE GENOMIC DNA]</scope>
    <source>
        <strain evidence="3">CCM 8927</strain>
    </source>
</reference>
<organism evidence="2 3">
    <name type="scientific">Companilactobacillus huachuanensis</name>
    <dbReference type="NCBI Taxonomy" id="2559914"/>
    <lineage>
        <taxon>Bacteria</taxon>
        <taxon>Bacillati</taxon>
        <taxon>Bacillota</taxon>
        <taxon>Bacilli</taxon>
        <taxon>Lactobacillales</taxon>
        <taxon>Lactobacillaceae</taxon>
        <taxon>Companilactobacillus</taxon>
    </lineage>
</organism>
<protein>
    <recommendedName>
        <fullName evidence="4">Immunity protein</fullName>
    </recommendedName>
</protein>
<proteinExistence type="predicted"/>
<dbReference type="EMBL" id="JBHSSF010000016">
    <property type="protein sequence ID" value="MFC6176420.1"/>
    <property type="molecule type" value="Genomic_DNA"/>
</dbReference>
<keyword evidence="1" id="KW-0472">Membrane</keyword>
<feature type="transmembrane region" description="Helical" evidence="1">
    <location>
        <begin position="6"/>
        <end position="27"/>
    </location>
</feature>
<comment type="caution">
    <text evidence="2">The sequence shown here is derived from an EMBL/GenBank/DDBJ whole genome shotgun (WGS) entry which is preliminary data.</text>
</comment>
<sequence>MSKIDIIAAILFLVIGIWQICITVFYYKNLKKNANKGTSPFAPLAMWSSLVIGVILTVLGLSAFL</sequence>
<dbReference type="Proteomes" id="UP001596288">
    <property type="component" value="Unassembled WGS sequence"/>
</dbReference>
<keyword evidence="1" id="KW-0812">Transmembrane</keyword>
<evidence type="ECO:0000313" key="3">
    <source>
        <dbReference type="Proteomes" id="UP001596288"/>
    </source>
</evidence>